<evidence type="ECO:0000259" key="2">
    <source>
        <dbReference type="Pfam" id="PF08484"/>
    </source>
</evidence>
<accession>A0A5P9NQS2</accession>
<dbReference type="OrthoDB" id="9815644at2"/>
<keyword evidence="3" id="KW-0489">Methyltransferase</keyword>
<dbReference type="GO" id="GO:0008168">
    <property type="term" value="F:methyltransferase activity"/>
    <property type="evidence" value="ECO:0007669"/>
    <property type="project" value="UniProtKB-KW"/>
</dbReference>
<dbReference type="Gene3D" id="6.20.50.110">
    <property type="entry name" value="Methyltransferase, zinc-binding domain"/>
    <property type="match status" value="1"/>
</dbReference>
<dbReference type="AlphaFoldDB" id="A0A5P9NQS2"/>
<proteinExistence type="predicted"/>
<feature type="domain" description="Methyltransferase putative zinc binding" evidence="1">
    <location>
        <begin position="18"/>
        <end position="76"/>
    </location>
</feature>
<dbReference type="EMBL" id="CP036422">
    <property type="protein sequence ID" value="QFU77664.1"/>
    <property type="molecule type" value="Genomic_DNA"/>
</dbReference>
<dbReference type="PANTHER" id="PTHR43861">
    <property type="entry name" value="TRANS-ACONITATE 2-METHYLTRANSFERASE-RELATED"/>
    <property type="match status" value="1"/>
</dbReference>
<feature type="domain" description="C-methyltransferase" evidence="2">
    <location>
        <begin position="257"/>
        <end position="411"/>
    </location>
</feature>
<dbReference type="InterPro" id="IPR038576">
    <property type="entry name" value="Methyltransf_Zn-bd_dom_put_sf"/>
</dbReference>
<dbReference type="SUPFAM" id="SSF53335">
    <property type="entry name" value="S-adenosyl-L-methionine-dependent methyltransferases"/>
    <property type="match status" value="1"/>
</dbReference>
<dbReference type="CDD" id="cd02440">
    <property type="entry name" value="AdoMet_MTases"/>
    <property type="match status" value="1"/>
</dbReference>
<evidence type="ECO:0000259" key="1">
    <source>
        <dbReference type="Pfam" id="PF08421"/>
    </source>
</evidence>
<dbReference type="Pfam" id="PF13489">
    <property type="entry name" value="Methyltransf_23"/>
    <property type="match status" value="1"/>
</dbReference>
<dbReference type="PANTHER" id="PTHR43861:SF5">
    <property type="entry name" value="BLL5978 PROTEIN"/>
    <property type="match status" value="1"/>
</dbReference>
<protein>
    <submittedName>
        <fullName evidence="3">Class I SAM-dependent methyltransferase</fullName>
    </submittedName>
</protein>
<keyword evidence="4" id="KW-1185">Reference proteome</keyword>
<sequence length="421" mass="45842">MLAKPDSALESQASEATCRSCGQSGLVAILDYGDMPPSDRFLQPGEQTNPAPLALVFCRNCALLQLLTSPPANALFGPDYLYQSSCSESWLEHARKNAEELIARLALSEGDRVIELASNDGYLLQFFKQRGLAVLGVDPAPVPASIANDQGIETLQQFFSQALGASLQARGVQARLVIANNVIAHVEDPHDFIRGVREILAPGGTWVIEFPHARALVEGCAFDTVYHEHRCYFSLHSLKALLAIHGFEITDIQQLSSHGGSLRVFATLEGEPSTAVLELLQQESLERVTSADFFLDFAQSALAKCDDIAGLINRLAAKGHRIAAYGAAAKGTILLNCIGQASDHIEFAIDRNQNKHGRSIPGVNIPIRACSDTALTNIDYLVLLPWNLEREVLQQQQEYQQQGGHFIVPLPDVRVVKGNQT</sequence>
<dbReference type="Gene3D" id="3.40.50.150">
    <property type="entry name" value="Vaccinia Virus protein VP39"/>
    <property type="match status" value="1"/>
</dbReference>
<dbReference type="InterPro" id="IPR013691">
    <property type="entry name" value="MeTrfase_14"/>
</dbReference>
<name>A0A5P9NQS2_9GAMM</name>
<dbReference type="KEGG" id="halc:EY643_19395"/>
<reference evidence="3 4" key="1">
    <citation type="submission" date="2019-02" db="EMBL/GenBank/DDBJ databases">
        <authorList>
            <person name="Li S.-H."/>
        </authorList>
    </citation>
    <scope>NUCLEOTIDE SEQUENCE [LARGE SCALE GENOMIC DNA]</scope>
    <source>
        <strain evidence="3 4">IMCC14385</strain>
    </source>
</reference>
<dbReference type="InterPro" id="IPR013630">
    <property type="entry name" value="Methyltransf_Zn-bd_dom_put"/>
</dbReference>
<gene>
    <name evidence="3" type="ORF">EY643_19395</name>
</gene>
<evidence type="ECO:0000313" key="3">
    <source>
        <dbReference type="EMBL" id="QFU77664.1"/>
    </source>
</evidence>
<evidence type="ECO:0000313" key="4">
    <source>
        <dbReference type="Proteomes" id="UP000326287"/>
    </source>
</evidence>
<organism evidence="3 4">
    <name type="scientific">Halioglobus maricola</name>
    <dbReference type="NCBI Taxonomy" id="2601894"/>
    <lineage>
        <taxon>Bacteria</taxon>
        <taxon>Pseudomonadati</taxon>
        <taxon>Pseudomonadota</taxon>
        <taxon>Gammaproteobacteria</taxon>
        <taxon>Cellvibrionales</taxon>
        <taxon>Halieaceae</taxon>
        <taxon>Halioglobus</taxon>
    </lineage>
</organism>
<dbReference type="Pfam" id="PF08484">
    <property type="entry name" value="Methyltransf_14"/>
    <property type="match status" value="1"/>
</dbReference>
<dbReference type="Pfam" id="PF08421">
    <property type="entry name" value="Methyltransf_13"/>
    <property type="match status" value="1"/>
</dbReference>
<dbReference type="RefSeq" id="WP_153240811.1">
    <property type="nucleotide sequence ID" value="NZ_CP036422.1"/>
</dbReference>
<keyword evidence="3" id="KW-0808">Transferase</keyword>
<dbReference type="Proteomes" id="UP000326287">
    <property type="component" value="Chromosome"/>
</dbReference>
<dbReference type="GO" id="GO:0032259">
    <property type="term" value="P:methylation"/>
    <property type="evidence" value="ECO:0007669"/>
    <property type="project" value="UniProtKB-KW"/>
</dbReference>
<dbReference type="InterPro" id="IPR029063">
    <property type="entry name" value="SAM-dependent_MTases_sf"/>
</dbReference>
<dbReference type="Gene3D" id="3.40.50.720">
    <property type="entry name" value="NAD(P)-binding Rossmann-like Domain"/>
    <property type="match status" value="1"/>
</dbReference>